<dbReference type="InterPro" id="IPR006913">
    <property type="entry name" value="CENP-V/GFA"/>
</dbReference>
<evidence type="ECO:0000256" key="2">
    <source>
        <dbReference type="ARBA" id="ARBA00022723"/>
    </source>
</evidence>
<evidence type="ECO:0000256" key="3">
    <source>
        <dbReference type="ARBA" id="ARBA00022833"/>
    </source>
</evidence>
<dbReference type="GO" id="GO:0016846">
    <property type="term" value="F:carbon-sulfur lyase activity"/>
    <property type="evidence" value="ECO:0007669"/>
    <property type="project" value="InterPro"/>
</dbReference>
<accession>A0AAV1ILV6</accession>
<keyword evidence="7" id="KW-1185">Reference proteome</keyword>
<evidence type="ECO:0000313" key="7">
    <source>
        <dbReference type="Proteomes" id="UP001314263"/>
    </source>
</evidence>
<keyword evidence="2" id="KW-0479">Metal-binding</keyword>
<evidence type="ECO:0000259" key="5">
    <source>
        <dbReference type="PROSITE" id="PS51891"/>
    </source>
</evidence>
<dbReference type="Pfam" id="PF04828">
    <property type="entry name" value="GFA"/>
    <property type="match status" value="1"/>
</dbReference>
<reference evidence="6 7" key="1">
    <citation type="submission" date="2023-10" db="EMBL/GenBank/DDBJ databases">
        <authorList>
            <person name="Maclean D."/>
            <person name="Macfadyen A."/>
        </authorList>
    </citation>
    <scope>NUCLEOTIDE SEQUENCE [LARGE SCALE GENOMIC DNA]</scope>
</reference>
<keyword evidence="4" id="KW-0456">Lyase</keyword>
<protein>
    <recommendedName>
        <fullName evidence="5">CENP-V/GFA domain-containing protein</fullName>
    </recommendedName>
</protein>
<comment type="caution">
    <text evidence="6">The sequence shown here is derived from an EMBL/GenBank/DDBJ whole genome shotgun (WGS) entry which is preliminary data.</text>
</comment>
<dbReference type="EMBL" id="CAUYUE010000016">
    <property type="protein sequence ID" value="CAK0787212.1"/>
    <property type="molecule type" value="Genomic_DNA"/>
</dbReference>
<dbReference type="AlphaFoldDB" id="A0AAV1ILV6"/>
<dbReference type="Proteomes" id="UP001314263">
    <property type="component" value="Unassembled WGS sequence"/>
</dbReference>
<dbReference type="PANTHER" id="PTHR33337:SF40">
    <property type="entry name" value="CENP-V_GFA DOMAIN-CONTAINING PROTEIN-RELATED"/>
    <property type="match status" value="1"/>
</dbReference>
<dbReference type="Gene3D" id="3.90.1590.10">
    <property type="entry name" value="glutathione-dependent formaldehyde- activating enzyme (gfa)"/>
    <property type="match status" value="1"/>
</dbReference>
<name>A0AAV1ILV6_9CHLO</name>
<gene>
    <name evidence="6" type="ORF">CVIRNUC_010428</name>
</gene>
<feature type="domain" description="CENP-V/GFA" evidence="5">
    <location>
        <begin position="3"/>
        <end position="112"/>
    </location>
</feature>
<dbReference type="PROSITE" id="PS51891">
    <property type="entry name" value="CENP_V_GFA"/>
    <property type="match status" value="1"/>
</dbReference>
<comment type="similarity">
    <text evidence="1">Belongs to the Gfa family.</text>
</comment>
<proteinExistence type="inferred from homology"/>
<sequence length="136" mass="15178">MQLEGGCLCGDIRYKVSGELAKEEKPAFCHCRICQRAAGALVVGWATFKEKDIIVTRGDCRIYHSSETGLRKFCGRCGTQVFFQNRGSPNLEITIASLDSPDAIQPEVHGWTDSQLKCLKLKDDLPKFREEQAPQS</sequence>
<evidence type="ECO:0000256" key="4">
    <source>
        <dbReference type="ARBA" id="ARBA00023239"/>
    </source>
</evidence>
<organism evidence="6 7">
    <name type="scientific">Coccomyxa viridis</name>
    <dbReference type="NCBI Taxonomy" id="1274662"/>
    <lineage>
        <taxon>Eukaryota</taxon>
        <taxon>Viridiplantae</taxon>
        <taxon>Chlorophyta</taxon>
        <taxon>core chlorophytes</taxon>
        <taxon>Trebouxiophyceae</taxon>
        <taxon>Trebouxiophyceae incertae sedis</taxon>
        <taxon>Coccomyxaceae</taxon>
        <taxon>Coccomyxa</taxon>
    </lineage>
</organism>
<dbReference type="SUPFAM" id="SSF51316">
    <property type="entry name" value="Mss4-like"/>
    <property type="match status" value="1"/>
</dbReference>
<keyword evidence="3" id="KW-0862">Zinc</keyword>
<dbReference type="InterPro" id="IPR011057">
    <property type="entry name" value="Mss4-like_sf"/>
</dbReference>
<evidence type="ECO:0000256" key="1">
    <source>
        <dbReference type="ARBA" id="ARBA00005495"/>
    </source>
</evidence>
<evidence type="ECO:0000313" key="6">
    <source>
        <dbReference type="EMBL" id="CAK0787212.1"/>
    </source>
</evidence>
<dbReference type="PANTHER" id="PTHR33337">
    <property type="entry name" value="GFA DOMAIN-CONTAINING PROTEIN"/>
    <property type="match status" value="1"/>
</dbReference>
<dbReference type="GO" id="GO:0046872">
    <property type="term" value="F:metal ion binding"/>
    <property type="evidence" value="ECO:0007669"/>
    <property type="project" value="UniProtKB-KW"/>
</dbReference>